<dbReference type="NCBIfam" id="TIGR02963">
    <property type="entry name" value="xanthine_xdhA"/>
    <property type="match status" value="1"/>
</dbReference>
<dbReference type="InterPro" id="IPR006058">
    <property type="entry name" value="2Fe2S_fd_BS"/>
</dbReference>
<keyword evidence="9" id="KW-1185">Reference proteome</keyword>
<dbReference type="Proteomes" id="UP000761264">
    <property type="component" value="Unassembled WGS sequence"/>
</dbReference>
<dbReference type="InterPro" id="IPR016167">
    <property type="entry name" value="FAD-bd_PCMH_sub1"/>
</dbReference>
<dbReference type="InterPro" id="IPR036318">
    <property type="entry name" value="FAD-bd_PCMH-like_sf"/>
</dbReference>
<evidence type="ECO:0000256" key="3">
    <source>
        <dbReference type="ARBA" id="ARBA00022827"/>
    </source>
</evidence>
<reference evidence="8" key="1">
    <citation type="submission" date="2020-03" db="EMBL/GenBank/DDBJ databases">
        <title>Genome of Pelagibius litoralis DSM 21314T.</title>
        <authorList>
            <person name="Wang G."/>
        </authorList>
    </citation>
    <scope>NUCLEOTIDE SEQUENCE</scope>
    <source>
        <strain evidence="8">DSM 21314</strain>
    </source>
</reference>
<dbReference type="GO" id="GO:0005506">
    <property type="term" value="F:iron ion binding"/>
    <property type="evidence" value="ECO:0007669"/>
    <property type="project" value="InterPro"/>
</dbReference>
<keyword evidence="5" id="KW-0408">Iron</keyword>
<dbReference type="InterPro" id="IPR005107">
    <property type="entry name" value="CO_DH_flav_C"/>
</dbReference>
<dbReference type="PROSITE" id="PS51085">
    <property type="entry name" value="2FE2S_FER_2"/>
    <property type="match status" value="1"/>
</dbReference>
<dbReference type="SUPFAM" id="SSF54292">
    <property type="entry name" value="2Fe-2S ferredoxin-like"/>
    <property type="match status" value="1"/>
</dbReference>
<evidence type="ECO:0000256" key="1">
    <source>
        <dbReference type="ARBA" id="ARBA00022630"/>
    </source>
</evidence>
<name>A0A967EVH9_9PROT</name>
<dbReference type="GO" id="GO:0071949">
    <property type="term" value="F:FAD binding"/>
    <property type="evidence" value="ECO:0007669"/>
    <property type="project" value="InterPro"/>
</dbReference>
<dbReference type="Pfam" id="PF03450">
    <property type="entry name" value="CO_deh_flav_C"/>
    <property type="match status" value="1"/>
</dbReference>
<dbReference type="InterPro" id="IPR002888">
    <property type="entry name" value="2Fe-2S-bd"/>
</dbReference>
<dbReference type="InterPro" id="IPR036010">
    <property type="entry name" value="2Fe-2S_ferredoxin-like_sf"/>
</dbReference>
<dbReference type="InterPro" id="IPR036683">
    <property type="entry name" value="CO_DH_flav_C_dom_sf"/>
</dbReference>
<dbReference type="EC" id="1.17.1.4" evidence="8"/>
<dbReference type="InterPro" id="IPR016169">
    <property type="entry name" value="FAD-bd_PCMH_sub2"/>
</dbReference>
<evidence type="ECO:0000256" key="4">
    <source>
        <dbReference type="ARBA" id="ARBA00023002"/>
    </source>
</evidence>
<dbReference type="InterPro" id="IPR036884">
    <property type="entry name" value="2Fe-2S-bd_dom_sf"/>
</dbReference>
<dbReference type="Gene3D" id="1.10.150.120">
    <property type="entry name" value="[2Fe-2S]-binding domain"/>
    <property type="match status" value="1"/>
</dbReference>
<evidence type="ECO:0000256" key="5">
    <source>
        <dbReference type="ARBA" id="ARBA00023004"/>
    </source>
</evidence>
<dbReference type="InterPro" id="IPR012175">
    <property type="entry name" value="Xanth_DH_ssu_bac"/>
</dbReference>
<dbReference type="Pfam" id="PF00111">
    <property type="entry name" value="Fer2"/>
    <property type="match status" value="1"/>
</dbReference>
<accession>A0A967EVH9</accession>
<dbReference type="PIRSF" id="PIRSF036557">
    <property type="entry name" value="XdhA_RC"/>
    <property type="match status" value="1"/>
</dbReference>
<keyword evidence="1" id="KW-0285">Flavoprotein</keyword>
<evidence type="ECO:0000259" key="6">
    <source>
        <dbReference type="PROSITE" id="PS51085"/>
    </source>
</evidence>
<dbReference type="InterPro" id="IPR014307">
    <property type="entry name" value="Xanthine_DH_ssu"/>
</dbReference>
<dbReference type="Gene3D" id="3.10.20.30">
    <property type="match status" value="1"/>
</dbReference>
<dbReference type="GO" id="GO:0051537">
    <property type="term" value="F:2 iron, 2 sulfur cluster binding"/>
    <property type="evidence" value="ECO:0007669"/>
    <property type="project" value="InterPro"/>
</dbReference>
<dbReference type="InterPro" id="IPR016208">
    <property type="entry name" value="Ald_Oxase/xanthine_DH-like"/>
</dbReference>
<dbReference type="Gene3D" id="3.30.390.50">
    <property type="entry name" value="CO dehydrogenase flavoprotein, C-terminal domain"/>
    <property type="match status" value="1"/>
</dbReference>
<evidence type="ECO:0000313" key="8">
    <source>
        <dbReference type="EMBL" id="NIA68691.1"/>
    </source>
</evidence>
<dbReference type="PROSITE" id="PS51387">
    <property type="entry name" value="FAD_PCMH"/>
    <property type="match status" value="1"/>
</dbReference>
<keyword evidence="4 8" id="KW-0560">Oxidoreductase</keyword>
<dbReference type="InterPro" id="IPR002346">
    <property type="entry name" value="Mopterin_DH_FAD-bd"/>
</dbReference>
<dbReference type="AlphaFoldDB" id="A0A967EVH9"/>
<keyword evidence="2" id="KW-0479">Metal-binding</keyword>
<feature type="domain" description="FAD-binding PCMH-type" evidence="7">
    <location>
        <begin position="194"/>
        <end position="367"/>
    </location>
</feature>
<dbReference type="PANTHER" id="PTHR45444">
    <property type="entry name" value="XANTHINE DEHYDROGENASE"/>
    <property type="match status" value="1"/>
</dbReference>
<dbReference type="InterPro" id="IPR012675">
    <property type="entry name" value="Beta-grasp_dom_sf"/>
</dbReference>
<evidence type="ECO:0000256" key="2">
    <source>
        <dbReference type="ARBA" id="ARBA00022723"/>
    </source>
</evidence>
<dbReference type="SUPFAM" id="SSF55447">
    <property type="entry name" value="CO dehydrogenase flavoprotein C-terminal domain-like"/>
    <property type="match status" value="1"/>
</dbReference>
<evidence type="ECO:0000313" key="9">
    <source>
        <dbReference type="Proteomes" id="UP000761264"/>
    </source>
</evidence>
<sequence length="491" mass="52382">MRGEIRFLLDGAPRNLTQVDPTMTVLDYLRLEEHLVGTKEGCNEGDCGACTVVLARPRDGALHYEAVNACIQFVGTLDGCQLITVEHLAKDGALHPVQQAMVDCHGSQCGFCTPGFVMSLFAMTRDHAEAPDDQSIDDVLAGNLCRCTGYAPIVKAARQAYQKNPRGDVFARDEAATFAKLGALQDDATIAVSDAAGARRFFAPAGLDDLAALYLQHPDATLVAGSTDVGLWVTKDMQRPETVIYLGRVAELAQIAETKDSIEIGAGVSYSAAMAVLGEHYPDMGEVVRRIGSVQIRNAGTIGGNVANGSPIGDSPPLLIAAGAILHLRKGGERRSLPIEDFFIDYGRQDRAPGELVERISLPLPEAGTRFRAYKISKRFDQDISAVLGAFSLKIEAGQVSSARLAFGGLAATPKRAAAAEAALAGAAWNEATVARAMAALAEDFSPISDWRASADYRLKVSQNLLRRCFIETTEPDCETRLVGQPGLAHA</sequence>
<dbReference type="Gene3D" id="3.30.43.10">
    <property type="entry name" value="Uridine Diphospho-n-acetylenolpyruvylglucosamine Reductase, domain 2"/>
    <property type="match status" value="1"/>
</dbReference>
<dbReference type="SUPFAM" id="SSF47741">
    <property type="entry name" value="CO dehydrogenase ISP C-domain like"/>
    <property type="match status" value="1"/>
</dbReference>
<dbReference type="InterPro" id="IPR016166">
    <property type="entry name" value="FAD-bd_PCMH"/>
</dbReference>
<proteinExistence type="predicted"/>
<dbReference type="InterPro" id="IPR001041">
    <property type="entry name" value="2Fe-2S_ferredoxin-type"/>
</dbReference>
<dbReference type="CDD" id="cd00207">
    <property type="entry name" value="fer2"/>
    <property type="match status" value="1"/>
</dbReference>
<protein>
    <submittedName>
        <fullName evidence="8">Xanthine dehydrogenase small subunit</fullName>
        <ecNumber evidence="8">1.17.1.4</ecNumber>
    </submittedName>
</protein>
<dbReference type="SMART" id="SM01092">
    <property type="entry name" value="CO_deh_flav_C"/>
    <property type="match status" value="1"/>
</dbReference>
<feature type="domain" description="2Fe-2S ferredoxin-type" evidence="6">
    <location>
        <begin position="3"/>
        <end position="88"/>
    </location>
</feature>
<dbReference type="PANTHER" id="PTHR45444:SF3">
    <property type="entry name" value="XANTHINE DEHYDROGENASE"/>
    <property type="match status" value="1"/>
</dbReference>
<keyword evidence="3" id="KW-0274">FAD</keyword>
<dbReference type="GO" id="GO:0004854">
    <property type="term" value="F:xanthine dehydrogenase activity"/>
    <property type="evidence" value="ECO:0007669"/>
    <property type="project" value="UniProtKB-EC"/>
</dbReference>
<dbReference type="Pfam" id="PF00941">
    <property type="entry name" value="FAD_binding_5"/>
    <property type="match status" value="1"/>
</dbReference>
<comment type="caution">
    <text evidence="8">The sequence shown here is derived from an EMBL/GenBank/DDBJ whole genome shotgun (WGS) entry which is preliminary data.</text>
</comment>
<dbReference type="SUPFAM" id="SSF56176">
    <property type="entry name" value="FAD-binding/transporter-associated domain-like"/>
    <property type="match status" value="1"/>
</dbReference>
<dbReference type="PROSITE" id="PS00197">
    <property type="entry name" value="2FE2S_FER_1"/>
    <property type="match status" value="1"/>
</dbReference>
<dbReference type="Pfam" id="PF01799">
    <property type="entry name" value="Fer2_2"/>
    <property type="match status" value="1"/>
</dbReference>
<gene>
    <name evidence="8" type="primary">xdhA</name>
    <name evidence="8" type="ORF">HBA54_08810</name>
</gene>
<evidence type="ECO:0000259" key="7">
    <source>
        <dbReference type="PROSITE" id="PS51387"/>
    </source>
</evidence>
<dbReference type="Gene3D" id="3.30.465.10">
    <property type="match status" value="1"/>
</dbReference>
<dbReference type="EMBL" id="JAAQPH010000005">
    <property type="protein sequence ID" value="NIA68691.1"/>
    <property type="molecule type" value="Genomic_DNA"/>
</dbReference>
<organism evidence="8 9">
    <name type="scientific">Pelagibius litoralis</name>
    <dbReference type="NCBI Taxonomy" id="374515"/>
    <lineage>
        <taxon>Bacteria</taxon>
        <taxon>Pseudomonadati</taxon>
        <taxon>Pseudomonadota</taxon>
        <taxon>Alphaproteobacteria</taxon>
        <taxon>Rhodospirillales</taxon>
        <taxon>Rhodovibrionaceae</taxon>
        <taxon>Pelagibius</taxon>
    </lineage>
</organism>
<dbReference type="RefSeq" id="WP_167223527.1">
    <property type="nucleotide sequence ID" value="NZ_JAAQPH010000005.1"/>
</dbReference>